<protein>
    <submittedName>
        <fullName evidence="1">Uncharacterized protein</fullName>
    </submittedName>
</protein>
<dbReference type="Proteomes" id="UP001526147">
    <property type="component" value="Unassembled WGS sequence"/>
</dbReference>
<dbReference type="EMBL" id="JAOYEY010000036">
    <property type="protein sequence ID" value="MCV9886261.1"/>
    <property type="molecule type" value="Genomic_DNA"/>
</dbReference>
<comment type="caution">
    <text evidence="1">The sequence shown here is derived from an EMBL/GenBank/DDBJ whole genome shotgun (WGS) entry which is preliminary data.</text>
</comment>
<organism evidence="1 2">
    <name type="scientific">Metabacillus halosaccharovorans</name>
    <dbReference type="NCBI Taxonomy" id="930124"/>
    <lineage>
        <taxon>Bacteria</taxon>
        <taxon>Bacillati</taxon>
        <taxon>Bacillota</taxon>
        <taxon>Bacilli</taxon>
        <taxon>Bacillales</taxon>
        <taxon>Bacillaceae</taxon>
        <taxon>Metabacillus</taxon>
    </lineage>
</organism>
<evidence type="ECO:0000313" key="2">
    <source>
        <dbReference type="Proteomes" id="UP001526147"/>
    </source>
</evidence>
<keyword evidence="2" id="KW-1185">Reference proteome</keyword>
<proteinExistence type="predicted"/>
<dbReference type="RefSeq" id="WP_264142888.1">
    <property type="nucleotide sequence ID" value="NZ_JAOYEY010000036.1"/>
</dbReference>
<accession>A0ABT3DHA9</accession>
<reference evidence="1 2" key="1">
    <citation type="submission" date="2022-10" db="EMBL/GenBank/DDBJ databases">
        <title>Draft genome assembly of moderately radiation resistant bacterium Metabacillus halosaccharovorans.</title>
        <authorList>
            <person name="Pal S."/>
            <person name="Gopinathan A."/>
        </authorList>
    </citation>
    <scope>NUCLEOTIDE SEQUENCE [LARGE SCALE GENOMIC DNA]</scope>
    <source>
        <strain evidence="1 2">VITHBRA001</strain>
    </source>
</reference>
<evidence type="ECO:0000313" key="1">
    <source>
        <dbReference type="EMBL" id="MCV9886261.1"/>
    </source>
</evidence>
<gene>
    <name evidence="1" type="ORF">OIH86_11380</name>
</gene>
<name>A0ABT3DHA9_9BACI</name>
<sequence>MQQLSIFDVIENIPQAGDRIDTKRGMIRIIGTRKAWNSNSELILFSDSKKTLMGMTISQLQRYIEGEEICS</sequence>